<keyword evidence="3" id="KW-1185">Reference proteome</keyword>
<dbReference type="GO" id="GO:0007018">
    <property type="term" value="P:microtubule-based movement"/>
    <property type="evidence" value="ECO:0007669"/>
    <property type="project" value="InterPro"/>
</dbReference>
<feature type="domain" description="Kinesin-like protein KIF26A/B helical" evidence="1">
    <location>
        <begin position="4"/>
        <end position="58"/>
    </location>
</feature>
<dbReference type="Proteomes" id="UP001356427">
    <property type="component" value="Unassembled WGS sequence"/>
</dbReference>
<dbReference type="InterPro" id="IPR057090">
    <property type="entry name" value="HTH_KIF26A_B_1st"/>
</dbReference>
<proteinExistence type="predicted"/>
<evidence type="ECO:0000313" key="3">
    <source>
        <dbReference type="Proteomes" id="UP001356427"/>
    </source>
</evidence>
<evidence type="ECO:0000259" key="1">
    <source>
        <dbReference type="Pfam" id="PF23081"/>
    </source>
</evidence>
<dbReference type="AlphaFoldDB" id="A0AAN8KPE2"/>
<name>A0AAN8KPE2_9TELE</name>
<sequence length="230" mass="25308">MKTKELSKQDPGFAVFLFDKLQHLQCPHRGPYAREDSSCQVCGTALHQLRRLALQKALGLTGDMPDLHPGAFSSELPPRPAAHSMVTLPCQDWSMEDSPAKQPPRFYDQIPGERVRGGLQGWGAIQSRSTGGSKSSGLATVTPIPQHYLEGVWRVSRVRRDHHPHSAMTPGLAPDPYRNYMPMAPGCPIYDYAAITTTAPPAPAHPHPIQPHTLRCSLLLHQVSQSHTLP</sequence>
<comment type="caution">
    <text evidence="2">The sequence shown here is derived from an EMBL/GenBank/DDBJ whole genome shotgun (WGS) entry which is preliminary data.</text>
</comment>
<accession>A0AAN8KPE2</accession>
<dbReference type="InterPro" id="IPR027640">
    <property type="entry name" value="Kinesin-like_fam"/>
</dbReference>
<reference evidence="2 3" key="1">
    <citation type="submission" date="2021-04" db="EMBL/GenBank/DDBJ databases">
        <authorList>
            <person name="De Guttry C."/>
            <person name="Zahm M."/>
            <person name="Klopp C."/>
            <person name="Cabau C."/>
            <person name="Louis A."/>
            <person name="Berthelot C."/>
            <person name="Parey E."/>
            <person name="Roest Crollius H."/>
            <person name="Montfort J."/>
            <person name="Robinson-Rechavi M."/>
            <person name="Bucao C."/>
            <person name="Bouchez O."/>
            <person name="Gislard M."/>
            <person name="Lluch J."/>
            <person name="Milhes M."/>
            <person name="Lampietro C."/>
            <person name="Lopez Roques C."/>
            <person name="Donnadieu C."/>
            <person name="Braasch I."/>
            <person name="Desvignes T."/>
            <person name="Postlethwait J."/>
            <person name="Bobe J."/>
            <person name="Wedekind C."/>
            <person name="Guiguen Y."/>
        </authorList>
    </citation>
    <scope>NUCLEOTIDE SEQUENCE [LARGE SCALE GENOMIC DNA]</scope>
    <source>
        <strain evidence="2">Cs_M1</strain>
        <tissue evidence="2">Blood</tissue>
    </source>
</reference>
<organism evidence="2 3">
    <name type="scientific">Coregonus suidteri</name>
    <dbReference type="NCBI Taxonomy" id="861788"/>
    <lineage>
        <taxon>Eukaryota</taxon>
        <taxon>Metazoa</taxon>
        <taxon>Chordata</taxon>
        <taxon>Craniata</taxon>
        <taxon>Vertebrata</taxon>
        <taxon>Euteleostomi</taxon>
        <taxon>Actinopterygii</taxon>
        <taxon>Neopterygii</taxon>
        <taxon>Teleostei</taxon>
        <taxon>Protacanthopterygii</taxon>
        <taxon>Salmoniformes</taxon>
        <taxon>Salmonidae</taxon>
        <taxon>Coregoninae</taxon>
        <taxon>Coregonus</taxon>
    </lineage>
</organism>
<dbReference type="Pfam" id="PF23081">
    <property type="entry name" value="HTH_KIF26A_B_1st"/>
    <property type="match status" value="1"/>
</dbReference>
<protein>
    <recommendedName>
        <fullName evidence="1">Kinesin-like protein KIF26A/B helical domain-containing protein</fullName>
    </recommendedName>
</protein>
<gene>
    <name evidence="2" type="ORF">J4Q44_G00341690</name>
</gene>
<evidence type="ECO:0000313" key="2">
    <source>
        <dbReference type="EMBL" id="KAK6294943.1"/>
    </source>
</evidence>
<dbReference type="PANTHER" id="PTHR21608:SF5">
    <property type="entry name" value="KINESIN FAMILY MEMBER 26AA"/>
    <property type="match status" value="1"/>
</dbReference>
<dbReference type="PANTHER" id="PTHR21608">
    <property type="entry name" value="KINESIN-LIKE PROTEIN CG14535"/>
    <property type="match status" value="1"/>
</dbReference>
<dbReference type="GO" id="GO:0003777">
    <property type="term" value="F:microtubule motor activity"/>
    <property type="evidence" value="ECO:0007669"/>
    <property type="project" value="InterPro"/>
</dbReference>
<dbReference type="EMBL" id="JAGTTL010000034">
    <property type="protein sequence ID" value="KAK6294943.1"/>
    <property type="molecule type" value="Genomic_DNA"/>
</dbReference>